<dbReference type="PANTHER" id="PTHR47618">
    <property type="entry name" value="BIFUNCTIONAL OLIGORIBONUCLEASE AND PAP PHOSPHATASE NRNA"/>
    <property type="match status" value="1"/>
</dbReference>
<gene>
    <name evidence="1" type="ORF">QH73_0010185</name>
</gene>
<comment type="caution">
    <text evidence="1">The sequence shown here is derived from an EMBL/GenBank/DDBJ whole genome shotgun (WGS) entry which is preliminary data.</text>
</comment>
<organism evidence="1 2">
    <name type="scientific">Scytonema millei VB511283</name>
    <dbReference type="NCBI Taxonomy" id="1245923"/>
    <lineage>
        <taxon>Bacteria</taxon>
        <taxon>Bacillati</taxon>
        <taxon>Cyanobacteriota</taxon>
        <taxon>Cyanophyceae</taxon>
        <taxon>Nostocales</taxon>
        <taxon>Scytonemataceae</taxon>
        <taxon>Scytonema</taxon>
    </lineage>
</organism>
<dbReference type="InterPro" id="IPR016877">
    <property type="entry name" value="UCP028235"/>
</dbReference>
<sequence>MLLKTQQYRLVTRSDFDGLVCAVLLKSLNLIDEIKFVHPKDMQDGKIEITNHDITTNLPYVEGAYLAFDHHFSETLRNRDRSSTHIIDPNAPSAARVVYDYFGGAEKFPHISQEMMTAVDRADSAQFTLEEVLQPQGWVLLNFLMDARTGLGRFRDFRISNYELMMNSIDACKSSTIDEILNLPDVKERVDIYREHEAKFKAQIKKCAIVRDKTVVLDLRQEEIIYAGNRFMIYALYPECTVSIHVMWGLKQQNTVFAVGKSIFDRSSQVNIGELMLKYGGGGHANAGTCQVAHEAVDETLREIISQINADG</sequence>
<dbReference type="EMBL" id="JTJC03000002">
    <property type="protein sequence ID" value="NHC35022.1"/>
    <property type="molecule type" value="Genomic_DNA"/>
</dbReference>
<dbReference type="OrthoDB" id="105221at2"/>
<keyword evidence="2" id="KW-1185">Reference proteome</keyword>
<dbReference type="RefSeq" id="WP_039716521.1">
    <property type="nucleotide sequence ID" value="NZ_JTJC03000002.1"/>
</dbReference>
<dbReference type="InterPro" id="IPR038763">
    <property type="entry name" value="DHH_sf"/>
</dbReference>
<reference evidence="1 2" key="1">
    <citation type="journal article" date="2015" name="Genome Announc.">
        <title>Draft Genome Sequence of the Terrestrial Cyanobacterium Scytonema millei VB511283, Isolated from Eastern India.</title>
        <authorList>
            <person name="Sen D."/>
            <person name="Chandrababunaidu M.M."/>
            <person name="Singh D."/>
            <person name="Sanghi N."/>
            <person name="Ghorai A."/>
            <person name="Mishra G.P."/>
            <person name="Madduluri M."/>
            <person name="Adhikary S.P."/>
            <person name="Tripathy S."/>
        </authorList>
    </citation>
    <scope>NUCLEOTIDE SEQUENCE [LARGE SCALE GENOMIC DNA]</scope>
    <source>
        <strain evidence="1 2">VB511283</strain>
    </source>
</reference>
<dbReference type="AlphaFoldDB" id="A0A9X5E6Q7"/>
<dbReference type="Gene3D" id="3.10.310.30">
    <property type="match status" value="1"/>
</dbReference>
<dbReference type="SUPFAM" id="SSF64182">
    <property type="entry name" value="DHH phosphoesterases"/>
    <property type="match status" value="1"/>
</dbReference>
<evidence type="ECO:0000313" key="2">
    <source>
        <dbReference type="Proteomes" id="UP000031532"/>
    </source>
</evidence>
<accession>A0A9X5E6Q7</accession>
<name>A0A9X5E6Q7_9CYAN</name>
<proteinExistence type="predicted"/>
<dbReference type="PANTHER" id="PTHR47618:SF1">
    <property type="entry name" value="BIFUNCTIONAL OLIGORIBONUCLEASE AND PAP PHOSPHATASE NRNA"/>
    <property type="match status" value="1"/>
</dbReference>
<dbReference type="InterPro" id="IPR051319">
    <property type="entry name" value="Oligoribo/pAp-PDE_c-di-AMP_PDE"/>
</dbReference>
<evidence type="ECO:0000313" key="1">
    <source>
        <dbReference type="EMBL" id="NHC35022.1"/>
    </source>
</evidence>
<dbReference type="Proteomes" id="UP000031532">
    <property type="component" value="Unassembled WGS sequence"/>
</dbReference>
<protein>
    <submittedName>
        <fullName evidence="1">Exopolyphosphatase</fullName>
    </submittedName>
</protein>
<dbReference type="PIRSF" id="PIRSF028235">
    <property type="entry name" value="UCP028235"/>
    <property type="match status" value="1"/>
</dbReference>